<dbReference type="Pfam" id="PF02633">
    <property type="entry name" value="Creatininase"/>
    <property type="match status" value="1"/>
</dbReference>
<evidence type="ECO:0000256" key="1">
    <source>
        <dbReference type="ARBA" id="ARBA00001947"/>
    </source>
</evidence>
<dbReference type="OrthoDB" id="9801445at2"/>
<evidence type="ECO:0000256" key="4">
    <source>
        <dbReference type="ARBA" id="ARBA00022833"/>
    </source>
</evidence>
<dbReference type="GO" id="GO:0009231">
    <property type="term" value="P:riboflavin biosynthetic process"/>
    <property type="evidence" value="ECO:0007669"/>
    <property type="project" value="TreeGrafter"/>
</dbReference>
<evidence type="ECO:0000256" key="3">
    <source>
        <dbReference type="ARBA" id="ARBA00022801"/>
    </source>
</evidence>
<evidence type="ECO:0000256" key="5">
    <source>
        <dbReference type="ARBA" id="ARBA00024029"/>
    </source>
</evidence>
<dbReference type="PANTHER" id="PTHR35005">
    <property type="entry name" value="3-DEHYDRO-SCYLLO-INOSOSE HYDROLASE"/>
    <property type="match status" value="1"/>
</dbReference>
<keyword evidence="4" id="KW-0862">Zinc</keyword>
<dbReference type="AlphaFoldDB" id="A0A4R1QX38"/>
<dbReference type="PANTHER" id="PTHR35005:SF1">
    <property type="entry name" value="2-AMINO-5-FORMYLAMINO-6-RIBOSYLAMINOPYRIMIDIN-4(3H)-ONE 5'-MONOPHOSPHATE DEFORMYLASE"/>
    <property type="match status" value="1"/>
</dbReference>
<dbReference type="InterPro" id="IPR003785">
    <property type="entry name" value="Creatininase/forma_Hydrolase"/>
</dbReference>
<name>A0A4R1QX38_9FIRM</name>
<dbReference type="InterPro" id="IPR024087">
    <property type="entry name" value="Creatininase-like_sf"/>
</dbReference>
<comment type="caution">
    <text evidence="6">The sequence shown here is derived from an EMBL/GenBank/DDBJ whole genome shotgun (WGS) entry which is preliminary data.</text>
</comment>
<keyword evidence="3 6" id="KW-0378">Hydrolase</keyword>
<comment type="similarity">
    <text evidence="5">Belongs to the creatininase superfamily.</text>
</comment>
<dbReference type="Gene3D" id="3.40.50.10310">
    <property type="entry name" value="Creatininase"/>
    <property type="match status" value="1"/>
</dbReference>
<evidence type="ECO:0000256" key="2">
    <source>
        <dbReference type="ARBA" id="ARBA00022723"/>
    </source>
</evidence>
<dbReference type="Proteomes" id="UP000295718">
    <property type="component" value="Unassembled WGS sequence"/>
</dbReference>
<sequence length="294" mass="33273">MSYSIFKHTMVDMTYPEIEKVIAKDGSVLFPVSVVEEHGPHLCTGTDIYLTQTICEKISLQLRELGVETVIAPPFYWGVNSITNGFTGSFEIKPETMITLLLEILGNLKKWGFNKIFLFNFHGDFIHIRTIIEAVGKAYTEQNIGVYFVNDTNLFTQLGFMEKQPYLIKVMMKADTNVMESKYVDVHAGALETSWMIHNFEELVNIPLAHTLEPSYTTPRDIGQWIQGGEYAKKITPLGYCGNPADIDLGKIDIFEKNTTEVFSQSILDFLEQMKWSDGSEIVKEVGSNSIDKV</sequence>
<evidence type="ECO:0000313" key="7">
    <source>
        <dbReference type="Proteomes" id="UP000295718"/>
    </source>
</evidence>
<dbReference type="GO" id="GO:0046872">
    <property type="term" value="F:metal ion binding"/>
    <property type="evidence" value="ECO:0007669"/>
    <property type="project" value="UniProtKB-KW"/>
</dbReference>
<keyword evidence="7" id="KW-1185">Reference proteome</keyword>
<dbReference type="GO" id="GO:0016811">
    <property type="term" value="F:hydrolase activity, acting on carbon-nitrogen (but not peptide) bonds, in linear amides"/>
    <property type="evidence" value="ECO:0007669"/>
    <property type="project" value="TreeGrafter"/>
</dbReference>
<organism evidence="6 7">
    <name type="scientific">Kineothrix alysoides</name>
    <dbReference type="NCBI Taxonomy" id="1469948"/>
    <lineage>
        <taxon>Bacteria</taxon>
        <taxon>Bacillati</taxon>
        <taxon>Bacillota</taxon>
        <taxon>Clostridia</taxon>
        <taxon>Lachnospirales</taxon>
        <taxon>Lachnospiraceae</taxon>
        <taxon>Kineothrix</taxon>
    </lineage>
</organism>
<gene>
    <name evidence="6" type="ORF">EDD76_11650</name>
</gene>
<dbReference type="EMBL" id="SLUO01000016">
    <property type="protein sequence ID" value="TCL55210.1"/>
    <property type="molecule type" value="Genomic_DNA"/>
</dbReference>
<keyword evidence="2" id="KW-0479">Metal-binding</keyword>
<proteinExistence type="inferred from homology"/>
<protein>
    <submittedName>
        <fullName evidence="6">Creatinine amidohydrolase</fullName>
    </submittedName>
</protein>
<dbReference type="STRING" id="1469948.GCA_000732725_03404"/>
<dbReference type="SUPFAM" id="SSF102215">
    <property type="entry name" value="Creatininase"/>
    <property type="match status" value="1"/>
</dbReference>
<accession>A0A4R1QX38</accession>
<comment type="cofactor">
    <cofactor evidence="1">
        <name>Zn(2+)</name>
        <dbReference type="ChEBI" id="CHEBI:29105"/>
    </cofactor>
</comment>
<reference evidence="6 7" key="1">
    <citation type="submission" date="2019-03" db="EMBL/GenBank/DDBJ databases">
        <title>Genomic Encyclopedia of Type Strains, Phase IV (KMG-IV): sequencing the most valuable type-strain genomes for metagenomic binning, comparative biology and taxonomic classification.</title>
        <authorList>
            <person name="Goeker M."/>
        </authorList>
    </citation>
    <scope>NUCLEOTIDE SEQUENCE [LARGE SCALE GENOMIC DNA]</scope>
    <source>
        <strain evidence="6 7">DSM 100556</strain>
    </source>
</reference>
<dbReference type="RefSeq" id="WP_081906042.1">
    <property type="nucleotide sequence ID" value="NZ_JPNB01000002.1"/>
</dbReference>
<evidence type="ECO:0000313" key="6">
    <source>
        <dbReference type="EMBL" id="TCL55210.1"/>
    </source>
</evidence>